<organism evidence="1 2">
    <name type="scientific">Cedecea davisae</name>
    <dbReference type="NCBI Taxonomy" id="158484"/>
    <lineage>
        <taxon>Bacteria</taxon>
        <taxon>Pseudomonadati</taxon>
        <taxon>Pseudomonadota</taxon>
        <taxon>Gammaproteobacteria</taxon>
        <taxon>Enterobacterales</taxon>
        <taxon>Enterobacteriaceae</taxon>
        <taxon>Cedecea</taxon>
    </lineage>
</organism>
<comment type="caution">
    <text evidence="1">The sequence shown here is derived from an EMBL/GenBank/DDBJ whole genome shotgun (WGS) entry which is preliminary data.</text>
</comment>
<keyword evidence="2" id="KW-1185">Reference proteome</keyword>
<dbReference type="RefSeq" id="WP_216374133.1">
    <property type="nucleotide sequence ID" value="NZ_JAGRYT010000002.1"/>
</dbReference>
<reference evidence="2" key="2">
    <citation type="submission" date="2023-07" db="EMBL/GenBank/DDBJ databases">
        <title>Cedecea davisae an AmpC producer and its therapeutic implications.</title>
        <authorList>
            <person name="Notter J."/>
        </authorList>
    </citation>
    <scope>NUCLEOTIDE SEQUENCE [LARGE SCALE GENOMIC DNA]</scope>
    <source>
        <strain evidence="2">1</strain>
    </source>
</reference>
<dbReference type="EMBL" id="JAGRYU010000001">
    <property type="protein sequence ID" value="MBU4680400.1"/>
    <property type="molecule type" value="Genomic_DNA"/>
</dbReference>
<evidence type="ECO:0000313" key="1">
    <source>
        <dbReference type="EMBL" id="MBU4680400.1"/>
    </source>
</evidence>
<reference evidence="1 2" key="1">
    <citation type="submission" date="2021-04" db="EMBL/GenBank/DDBJ databases">
        <authorList>
            <person name="Seiffert S.N."/>
        </authorList>
    </citation>
    <scope>NUCLEOTIDE SEQUENCE [LARGE SCALE GENOMIC DNA]</scope>
    <source>
        <strain evidence="1 2">1</strain>
    </source>
</reference>
<proteinExistence type="predicted"/>
<protein>
    <submittedName>
        <fullName evidence="1">Uncharacterized protein</fullName>
    </submittedName>
</protein>
<gene>
    <name evidence="1" type="ORF">KC222_00030</name>
</gene>
<dbReference type="Proteomes" id="UP000686327">
    <property type="component" value="Unassembled WGS sequence"/>
</dbReference>
<evidence type="ECO:0000313" key="2">
    <source>
        <dbReference type="Proteomes" id="UP000686327"/>
    </source>
</evidence>
<sequence>MTRETLTPTVIQNGDETLTRHPAFGMVSVNRTSSGGTRLFASDLSHSEVVTMRFYEAEQLEQDGIQKCRLTGGRRGAPLLSVSLSPAQWAAMITSFGLGDGVPCTINALHTTGFQRLPEIGRIESTRERYERQIQEAGQREIAKVQTAMSALRELAEKGKAGKRELAEALSKIDTALYNLPGNLSFTTELIQENMDKVVASGKAELEAVALGVATRLGVKEISRLITLESENNG</sequence>
<accession>A0ABS6DCA4</accession>
<name>A0ABS6DCA4_9ENTR</name>